<comment type="caution">
    <text evidence="12">The sequence shown here is derived from an EMBL/GenBank/DDBJ whole genome shotgun (WGS) entry which is preliminary data.</text>
</comment>
<dbReference type="SMART" id="SM00487">
    <property type="entry name" value="DEXDc"/>
    <property type="match status" value="1"/>
</dbReference>
<dbReference type="GO" id="GO:0009378">
    <property type="term" value="F:four-way junction helicase activity"/>
    <property type="evidence" value="ECO:0007669"/>
    <property type="project" value="TreeGrafter"/>
</dbReference>
<dbReference type="AlphaFoldDB" id="A0A8J7SN25"/>
<dbReference type="PANTHER" id="PTHR13710:SF105">
    <property type="entry name" value="ATP-DEPENDENT DNA HELICASE Q1"/>
    <property type="match status" value="1"/>
</dbReference>
<dbReference type="GO" id="GO:0006281">
    <property type="term" value="P:DNA repair"/>
    <property type="evidence" value="ECO:0007669"/>
    <property type="project" value="TreeGrafter"/>
</dbReference>
<dbReference type="GO" id="GO:0005524">
    <property type="term" value="F:ATP binding"/>
    <property type="evidence" value="ECO:0007669"/>
    <property type="project" value="UniProtKB-KW"/>
</dbReference>
<dbReference type="PANTHER" id="PTHR13710">
    <property type="entry name" value="DNA HELICASE RECQ FAMILY MEMBER"/>
    <property type="match status" value="1"/>
</dbReference>
<evidence type="ECO:0000259" key="11">
    <source>
        <dbReference type="PROSITE" id="PS51194"/>
    </source>
</evidence>
<dbReference type="GO" id="GO:0030894">
    <property type="term" value="C:replisome"/>
    <property type="evidence" value="ECO:0007669"/>
    <property type="project" value="TreeGrafter"/>
</dbReference>
<dbReference type="Pfam" id="PF00271">
    <property type="entry name" value="Helicase_C"/>
    <property type="match status" value="1"/>
</dbReference>
<keyword evidence="3" id="KW-0378">Hydrolase</keyword>
<evidence type="ECO:0000256" key="6">
    <source>
        <dbReference type="ARBA" id="ARBA00023125"/>
    </source>
</evidence>
<dbReference type="PROSITE" id="PS51192">
    <property type="entry name" value="HELICASE_ATP_BIND_1"/>
    <property type="match status" value="1"/>
</dbReference>
<organism evidence="12 13">
    <name type="scientific">Persicirhabdus sediminis</name>
    <dbReference type="NCBI Taxonomy" id="454144"/>
    <lineage>
        <taxon>Bacteria</taxon>
        <taxon>Pseudomonadati</taxon>
        <taxon>Verrucomicrobiota</taxon>
        <taxon>Verrucomicrobiia</taxon>
        <taxon>Verrucomicrobiales</taxon>
        <taxon>Verrucomicrobiaceae</taxon>
        <taxon>Persicirhabdus</taxon>
    </lineage>
</organism>
<protein>
    <recommendedName>
        <fullName evidence="9">DNA 3'-5' helicase</fullName>
        <ecNumber evidence="9">5.6.2.4</ecNumber>
    </recommendedName>
</protein>
<evidence type="ECO:0000259" key="10">
    <source>
        <dbReference type="PROSITE" id="PS51192"/>
    </source>
</evidence>
<dbReference type="Proteomes" id="UP000624703">
    <property type="component" value="Unassembled WGS sequence"/>
</dbReference>
<sequence length="639" mass="71336">MDSSTPLDLELLERCFGHRSFRGAQQPVIRQLLAGIHTLAILPTGAGKSLCYQYTAMAMPGLTIVISPLIALMKDQVDSMVARGIPAAKIDSSEKSHGQMDDLWEKIAAGGIKILYLSPEQLGKLSLRKFLSQLEISLVAIDEAHCMSLWGNQFRPAYLHTPKWVRQLKPRAVLALTATATPKVASDIRKSFGMLKKNQIQTSFFRENLHFLVTPVQLEEKDQRLLDRLNSANALPAIVYAHRRSDTETIAAMLASHGFDARAYHAGMSPDSRARVQDGFASGKISIICATIAFGMGVDIANIRSVIHYHLPSSPASWVQESGRAGRDGQPSTCELLACGNDKTFIENHLAVKQPTPRLIRDVLERIFSQSKIAIVSRYDLSTLTDLSREAVELILTHLQLMNYLAADRQSWKWAKLRLINSADGILASHTPRHQKILNLLINDHQRINLTQITESENLPIGELCDLLYELDLAGDAQVQFSHRLSHFLIKKPPENLADLASQLGEIFQSHVDDDEAQFARVLKIASGKSCLPNQLVMAFGEKRTAPCGHCSSCLQEKRPRKLPFSQPAEISLDELEVIQQLANKPHAALASAERLAKFLCGIYTPSISRYRLAMRKEWSMLKRHSYADVLIYCREFTR</sequence>
<name>A0A8J7SN25_9BACT</name>
<dbReference type="PROSITE" id="PS51194">
    <property type="entry name" value="HELICASE_CTER"/>
    <property type="match status" value="1"/>
</dbReference>
<dbReference type="InterPro" id="IPR011545">
    <property type="entry name" value="DEAD/DEAH_box_helicase_dom"/>
</dbReference>
<evidence type="ECO:0000313" key="12">
    <source>
        <dbReference type="EMBL" id="MBK1791448.1"/>
    </source>
</evidence>
<evidence type="ECO:0000313" key="13">
    <source>
        <dbReference type="Proteomes" id="UP000624703"/>
    </source>
</evidence>
<dbReference type="InterPro" id="IPR027417">
    <property type="entry name" value="P-loop_NTPase"/>
</dbReference>
<keyword evidence="5" id="KW-0067">ATP-binding</keyword>
<dbReference type="InterPro" id="IPR001650">
    <property type="entry name" value="Helicase_C-like"/>
</dbReference>
<dbReference type="GO" id="GO:0005737">
    <property type="term" value="C:cytoplasm"/>
    <property type="evidence" value="ECO:0007669"/>
    <property type="project" value="TreeGrafter"/>
</dbReference>
<dbReference type="SUPFAM" id="SSF52540">
    <property type="entry name" value="P-loop containing nucleoside triphosphate hydrolases"/>
    <property type="match status" value="1"/>
</dbReference>
<dbReference type="GO" id="GO:0006310">
    <property type="term" value="P:DNA recombination"/>
    <property type="evidence" value="ECO:0007669"/>
    <property type="project" value="InterPro"/>
</dbReference>
<evidence type="ECO:0000256" key="9">
    <source>
        <dbReference type="ARBA" id="ARBA00034808"/>
    </source>
</evidence>
<dbReference type="Pfam" id="PF00270">
    <property type="entry name" value="DEAD"/>
    <property type="match status" value="1"/>
</dbReference>
<keyword evidence="4 12" id="KW-0347">Helicase</keyword>
<reference evidence="12" key="1">
    <citation type="submission" date="2021-01" db="EMBL/GenBank/DDBJ databases">
        <title>Modified the classification status of verrucomicrobia.</title>
        <authorList>
            <person name="Feng X."/>
        </authorList>
    </citation>
    <scope>NUCLEOTIDE SEQUENCE</scope>
    <source>
        <strain evidence="12">_KCTC 22039</strain>
    </source>
</reference>
<evidence type="ECO:0000256" key="5">
    <source>
        <dbReference type="ARBA" id="ARBA00022840"/>
    </source>
</evidence>
<dbReference type="InterPro" id="IPR014001">
    <property type="entry name" value="Helicase_ATP-bd"/>
</dbReference>
<dbReference type="GO" id="GO:0016787">
    <property type="term" value="F:hydrolase activity"/>
    <property type="evidence" value="ECO:0007669"/>
    <property type="project" value="UniProtKB-KW"/>
</dbReference>
<dbReference type="SMART" id="SM00490">
    <property type="entry name" value="HELICc"/>
    <property type="match status" value="1"/>
</dbReference>
<evidence type="ECO:0000256" key="8">
    <source>
        <dbReference type="ARBA" id="ARBA00034617"/>
    </source>
</evidence>
<dbReference type="Gene3D" id="1.10.10.10">
    <property type="entry name" value="Winged helix-like DNA-binding domain superfamily/Winged helix DNA-binding domain"/>
    <property type="match status" value="1"/>
</dbReference>
<dbReference type="EMBL" id="JAENIM010000039">
    <property type="protein sequence ID" value="MBK1791448.1"/>
    <property type="molecule type" value="Genomic_DNA"/>
</dbReference>
<evidence type="ECO:0000256" key="3">
    <source>
        <dbReference type="ARBA" id="ARBA00022801"/>
    </source>
</evidence>
<evidence type="ECO:0000256" key="7">
    <source>
        <dbReference type="ARBA" id="ARBA00023235"/>
    </source>
</evidence>
<proteinExistence type="inferred from homology"/>
<dbReference type="GO" id="GO:0003677">
    <property type="term" value="F:DNA binding"/>
    <property type="evidence" value="ECO:0007669"/>
    <property type="project" value="UniProtKB-KW"/>
</dbReference>
<dbReference type="InterPro" id="IPR036388">
    <property type="entry name" value="WH-like_DNA-bd_sf"/>
</dbReference>
<keyword evidence="13" id="KW-1185">Reference proteome</keyword>
<dbReference type="NCBIfam" id="TIGR00614">
    <property type="entry name" value="recQ_fam"/>
    <property type="match status" value="1"/>
</dbReference>
<comment type="catalytic activity">
    <reaction evidence="8">
        <text>Couples ATP hydrolysis with the unwinding of duplex DNA by translocating in the 3'-5' direction.</text>
        <dbReference type="EC" id="5.6.2.4"/>
    </reaction>
</comment>
<dbReference type="CDD" id="cd17920">
    <property type="entry name" value="DEXHc_RecQ"/>
    <property type="match status" value="1"/>
</dbReference>
<evidence type="ECO:0000256" key="1">
    <source>
        <dbReference type="ARBA" id="ARBA00005446"/>
    </source>
</evidence>
<dbReference type="EC" id="5.6.2.4" evidence="9"/>
<gene>
    <name evidence="12" type="ORF">JIN82_09820</name>
</gene>
<feature type="domain" description="Helicase C-terminal" evidence="11">
    <location>
        <begin position="217"/>
        <end position="375"/>
    </location>
</feature>
<keyword evidence="2" id="KW-0547">Nucleotide-binding</keyword>
<dbReference type="Gene3D" id="3.40.50.300">
    <property type="entry name" value="P-loop containing nucleotide triphosphate hydrolases"/>
    <property type="match status" value="2"/>
</dbReference>
<keyword evidence="7" id="KW-0413">Isomerase</keyword>
<accession>A0A8J7SN25</accession>
<evidence type="ECO:0000256" key="4">
    <source>
        <dbReference type="ARBA" id="ARBA00022806"/>
    </source>
</evidence>
<evidence type="ECO:0000256" key="2">
    <source>
        <dbReference type="ARBA" id="ARBA00022741"/>
    </source>
</evidence>
<dbReference type="RefSeq" id="WP_200311452.1">
    <property type="nucleotide sequence ID" value="NZ_JAENIM010000039.1"/>
</dbReference>
<dbReference type="InterPro" id="IPR004589">
    <property type="entry name" value="DNA_helicase_ATP-dep_RecQ"/>
</dbReference>
<dbReference type="GO" id="GO:0043590">
    <property type="term" value="C:bacterial nucleoid"/>
    <property type="evidence" value="ECO:0007669"/>
    <property type="project" value="TreeGrafter"/>
</dbReference>
<dbReference type="GO" id="GO:0043138">
    <property type="term" value="F:3'-5' DNA helicase activity"/>
    <property type="evidence" value="ECO:0007669"/>
    <property type="project" value="UniProtKB-EC"/>
</dbReference>
<keyword evidence="6" id="KW-0238">DNA-binding</keyword>
<feature type="domain" description="Helicase ATP-binding" evidence="10">
    <location>
        <begin position="29"/>
        <end position="198"/>
    </location>
</feature>
<comment type="similarity">
    <text evidence="1">Belongs to the helicase family. RecQ subfamily.</text>
</comment>